<dbReference type="GeneID" id="54468293"/>
<reference evidence="1 3" key="1">
    <citation type="journal article" date="2020" name="Stud. Mycol.">
        <title>101 Dothideomycetes genomes: a test case for predicting lifestyles and emergence of pathogens.</title>
        <authorList>
            <person name="Haridas S."/>
            <person name="Albert R."/>
            <person name="Binder M."/>
            <person name="Bloem J."/>
            <person name="Labutti K."/>
            <person name="Salamov A."/>
            <person name="Andreopoulos B."/>
            <person name="Baker S."/>
            <person name="Barry K."/>
            <person name="Bills G."/>
            <person name="Bluhm B."/>
            <person name="Cannon C."/>
            <person name="Castanera R."/>
            <person name="Culley D."/>
            <person name="Daum C."/>
            <person name="Ezra D."/>
            <person name="Gonzalez J."/>
            <person name="Henrissat B."/>
            <person name="Kuo A."/>
            <person name="Liang C."/>
            <person name="Lipzen A."/>
            <person name="Lutzoni F."/>
            <person name="Magnuson J."/>
            <person name="Mondo S."/>
            <person name="Nolan M."/>
            <person name="Ohm R."/>
            <person name="Pangilinan J."/>
            <person name="Park H.-J."/>
            <person name="Ramirez L."/>
            <person name="Alfaro M."/>
            <person name="Sun H."/>
            <person name="Tritt A."/>
            <person name="Yoshinaga Y."/>
            <person name="Zwiers L.-H."/>
            <person name="Turgeon B."/>
            <person name="Goodwin S."/>
            <person name="Spatafora J."/>
            <person name="Crous P."/>
            <person name="Grigoriev I."/>
        </authorList>
    </citation>
    <scope>NUCLEOTIDE SEQUENCE</scope>
    <source>
        <strain evidence="1 3">CBS 304.34</strain>
    </source>
</reference>
<proteinExistence type="predicted"/>
<evidence type="ECO:0000313" key="3">
    <source>
        <dbReference type="RefSeq" id="XP_033583941.1"/>
    </source>
</evidence>
<reference evidence="3" key="3">
    <citation type="submission" date="2025-04" db="UniProtKB">
        <authorList>
            <consortium name="RefSeq"/>
        </authorList>
    </citation>
    <scope>IDENTIFICATION</scope>
    <source>
        <strain evidence="3">CBS 304.34</strain>
    </source>
</reference>
<keyword evidence="2" id="KW-1185">Reference proteome</keyword>
<name>A0A6A6Z9U0_9PEZI</name>
<evidence type="ECO:0000313" key="1">
    <source>
        <dbReference type="EMBL" id="KAF2816977.1"/>
    </source>
</evidence>
<dbReference type="OrthoDB" id="10628801at2759"/>
<protein>
    <submittedName>
        <fullName evidence="1 3">Uncharacterized protein</fullName>
    </submittedName>
</protein>
<gene>
    <name evidence="1 3" type="ORF">BDZ99DRAFT_564793</name>
</gene>
<organism evidence="1">
    <name type="scientific">Mytilinidion resinicola</name>
    <dbReference type="NCBI Taxonomy" id="574789"/>
    <lineage>
        <taxon>Eukaryota</taxon>
        <taxon>Fungi</taxon>
        <taxon>Dikarya</taxon>
        <taxon>Ascomycota</taxon>
        <taxon>Pezizomycotina</taxon>
        <taxon>Dothideomycetes</taxon>
        <taxon>Pleosporomycetidae</taxon>
        <taxon>Mytilinidiales</taxon>
        <taxon>Mytilinidiaceae</taxon>
        <taxon>Mytilinidion</taxon>
    </lineage>
</organism>
<sequence>MQLTGYEMIAGAPDARLHIIGLGQICRLINADTTGCLGFLETIPRAVNYDRNTTDAEALGDLLWAENEYCWEVIGQTWIRMPFVYQWILMVGSAASQPGSAARFKLVCQLAVFMNTESPLFSIIFGTSYGFRRSSETMKSSPRSRQNYKHTVHENRLPIEAGPLRTKRL</sequence>
<evidence type="ECO:0000313" key="2">
    <source>
        <dbReference type="Proteomes" id="UP000504636"/>
    </source>
</evidence>
<dbReference type="EMBL" id="MU003692">
    <property type="protein sequence ID" value="KAF2816977.1"/>
    <property type="molecule type" value="Genomic_DNA"/>
</dbReference>
<dbReference type="Proteomes" id="UP000504636">
    <property type="component" value="Unplaced"/>
</dbReference>
<dbReference type="RefSeq" id="XP_033583941.1">
    <property type="nucleotide sequence ID" value="XM_033727400.1"/>
</dbReference>
<dbReference type="AlphaFoldDB" id="A0A6A6Z9U0"/>
<accession>A0A6A6Z9U0</accession>
<reference evidence="3" key="2">
    <citation type="submission" date="2020-04" db="EMBL/GenBank/DDBJ databases">
        <authorList>
            <consortium name="NCBI Genome Project"/>
        </authorList>
    </citation>
    <scope>NUCLEOTIDE SEQUENCE</scope>
    <source>
        <strain evidence="3">CBS 304.34</strain>
    </source>
</reference>